<accession>A0ACB9TWX1</accession>
<keyword evidence="2" id="KW-1185">Reference proteome</keyword>
<evidence type="ECO:0000313" key="1">
    <source>
        <dbReference type="EMBL" id="KAI4471238.1"/>
    </source>
</evidence>
<dbReference type="EMBL" id="CM043015">
    <property type="protein sequence ID" value="KAI4471238.1"/>
    <property type="molecule type" value="Genomic_DNA"/>
</dbReference>
<proteinExistence type="predicted"/>
<gene>
    <name evidence="1" type="ORF">MML48_1g05209</name>
</gene>
<sequence>MQVLFFFASLICFTASAPTVEESGIANDIADFLEIVPIEKIKKIAIQHLHDDPEFQAAIQFIKSPEFVGMMAELQSQPEIIELKNFLRDAGIDLDKYGGVFCGFLREVNVTTDHKEKSLKKFVDDVRDIMPMAKLIQTFDLKMNTSPAFKEFYNKITSEEAHKLISKVRALPIFKKIVAEIKKMDVDLDRIFKIAYAVFGWTDDISQ</sequence>
<name>A0ACB9TWX1_HOLOL</name>
<organism evidence="1 2">
    <name type="scientific">Holotrichia oblita</name>
    <name type="common">Chafer beetle</name>
    <dbReference type="NCBI Taxonomy" id="644536"/>
    <lineage>
        <taxon>Eukaryota</taxon>
        <taxon>Metazoa</taxon>
        <taxon>Ecdysozoa</taxon>
        <taxon>Arthropoda</taxon>
        <taxon>Hexapoda</taxon>
        <taxon>Insecta</taxon>
        <taxon>Pterygota</taxon>
        <taxon>Neoptera</taxon>
        <taxon>Endopterygota</taxon>
        <taxon>Coleoptera</taxon>
        <taxon>Polyphaga</taxon>
        <taxon>Scarabaeiformia</taxon>
        <taxon>Scarabaeidae</taxon>
        <taxon>Melolonthinae</taxon>
        <taxon>Holotrichia</taxon>
    </lineage>
</organism>
<reference evidence="1" key="1">
    <citation type="submission" date="2022-04" db="EMBL/GenBank/DDBJ databases">
        <title>Chromosome-scale genome assembly of Holotrichia oblita Faldermann.</title>
        <authorList>
            <person name="Rongchong L."/>
        </authorList>
    </citation>
    <scope>NUCLEOTIDE SEQUENCE</scope>
    <source>
        <strain evidence="1">81SQS9</strain>
    </source>
</reference>
<comment type="caution">
    <text evidence="1">The sequence shown here is derived from an EMBL/GenBank/DDBJ whole genome shotgun (WGS) entry which is preliminary data.</text>
</comment>
<dbReference type="Proteomes" id="UP001056778">
    <property type="component" value="Chromosome 1"/>
</dbReference>
<protein>
    <submittedName>
        <fullName evidence="1">Uncharacterized protein</fullName>
    </submittedName>
</protein>
<evidence type="ECO:0000313" key="2">
    <source>
        <dbReference type="Proteomes" id="UP001056778"/>
    </source>
</evidence>